<dbReference type="EMBL" id="JAXAVX010000010">
    <property type="protein sequence ID" value="MDX8153034.1"/>
    <property type="molecule type" value="Genomic_DNA"/>
</dbReference>
<comment type="caution">
    <text evidence="2">The sequence shown here is derived from an EMBL/GenBank/DDBJ whole genome shotgun (WGS) entry which is preliminary data.</text>
</comment>
<evidence type="ECO:0000256" key="1">
    <source>
        <dbReference type="SAM" id="Phobius"/>
    </source>
</evidence>
<accession>A0ABU4VPQ6</accession>
<feature type="transmembrane region" description="Helical" evidence="1">
    <location>
        <begin position="21"/>
        <end position="39"/>
    </location>
</feature>
<dbReference type="InterPro" id="IPR006311">
    <property type="entry name" value="TAT_signal"/>
</dbReference>
<keyword evidence="1" id="KW-1133">Transmembrane helix</keyword>
<proteinExistence type="predicted"/>
<gene>
    <name evidence="2" type="ORF">SK069_15650</name>
</gene>
<evidence type="ECO:0000313" key="3">
    <source>
        <dbReference type="Proteomes" id="UP001277761"/>
    </source>
</evidence>
<dbReference type="Proteomes" id="UP001277761">
    <property type="component" value="Unassembled WGS sequence"/>
</dbReference>
<keyword evidence="1" id="KW-0472">Membrane</keyword>
<keyword evidence="1" id="KW-0812">Transmembrane</keyword>
<organism evidence="2 3">
    <name type="scientific">Patulibacter brassicae</name>
    <dbReference type="NCBI Taxonomy" id="1705717"/>
    <lineage>
        <taxon>Bacteria</taxon>
        <taxon>Bacillati</taxon>
        <taxon>Actinomycetota</taxon>
        <taxon>Thermoleophilia</taxon>
        <taxon>Solirubrobacterales</taxon>
        <taxon>Patulibacteraceae</taxon>
        <taxon>Patulibacter</taxon>
    </lineage>
</organism>
<reference evidence="2 3" key="1">
    <citation type="submission" date="2023-11" db="EMBL/GenBank/DDBJ databases">
        <authorList>
            <person name="Xu M."/>
            <person name="Jiang T."/>
        </authorList>
    </citation>
    <scope>NUCLEOTIDE SEQUENCE [LARGE SCALE GENOMIC DNA]</scope>
    <source>
        <strain evidence="2 3">SD</strain>
    </source>
</reference>
<name>A0ABU4VPQ6_9ACTN</name>
<protein>
    <recommendedName>
        <fullName evidence="4">DUF4439 domain-containing protein</fullName>
    </recommendedName>
</protein>
<sequence length="411" mass="42485">MSSPLSSARGPASPGTGRRRLLGVAAAVVVLAALALVLWPEGDGDPVQRRAATTAVERLARQLDARPGPRASAMCRAVGPATRRRLASLAPFDAQPGRGCAALPRRVIRITLEPLAGTADRALDASVDGDEAVVRLADGPEVSRATRRAGGRWIADPAAGGVGAWRLETARRCSAALTRARLAPLSLDADAYRTAVATRLQGVSAVLEMLQRDAAPEALRDAVAQPRAQLAELRDGLRRGLLAVDGGNLTRDAPSTAELPSLLQLLESFPALRDLGVPCLGGPAVPPSVITQGNAACEAVRPAIESAYRDAGRATSNLAVGAAFDQLAGAWSGFSQSIGALPLSAAPRLRPVRGDAVRSSRRAGQLAAQLATAARTNADDTPIAQRLDLAQQTMQDALMALGLRNCGAIGV</sequence>
<evidence type="ECO:0000313" key="2">
    <source>
        <dbReference type="EMBL" id="MDX8153034.1"/>
    </source>
</evidence>
<keyword evidence="3" id="KW-1185">Reference proteome</keyword>
<evidence type="ECO:0008006" key="4">
    <source>
        <dbReference type="Google" id="ProtNLM"/>
    </source>
</evidence>
<dbReference type="PROSITE" id="PS51318">
    <property type="entry name" value="TAT"/>
    <property type="match status" value="1"/>
</dbReference>
<dbReference type="RefSeq" id="WP_319955186.1">
    <property type="nucleotide sequence ID" value="NZ_JAXAVX010000010.1"/>
</dbReference>